<comment type="caution">
    <text evidence="9">The sequence shown here is derived from an EMBL/GenBank/DDBJ whole genome shotgun (WGS) entry which is preliminary data.</text>
</comment>
<evidence type="ECO:0000313" key="10">
    <source>
        <dbReference type="Proteomes" id="UP001499979"/>
    </source>
</evidence>
<keyword evidence="4" id="KW-0378">Hydrolase</keyword>
<comment type="similarity">
    <text evidence="1">Belongs to the peptidase C40 family.</text>
</comment>
<keyword evidence="3 7" id="KW-0732">Signal</keyword>
<evidence type="ECO:0000256" key="1">
    <source>
        <dbReference type="ARBA" id="ARBA00007074"/>
    </source>
</evidence>
<feature type="signal peptide" evidence="7">
    <location>
        <begin position="1"/>
        <end position="25"/>
    </location>
</feature>
<dbReference type="InterPro" id="IPR000064">
    <property type="entry name" value="NLP_P60_dom"/>
</dbReference>
<dbReference type="CDD" id="cd12797">
    <property type="entry name" value="M23_peptidase"/>
    <property type="match status" value="1"/>
</dbReference>
<gene>
    <name evidence="9" type="ORF">GCM10009606_38560</name>
</gene>
<feature type="coiled-coil region" evidence="6">
    <location>
        <begin position="30"/>
        <end position="78"/>
    </location>
</feature>
<dbReference type="InterPro" id="IPR009045">
    <property type="entry name" value="Zn_M74/Hedgehog-like"/>
</dbReference>
<dbReference type="InterPro" id="IPR038765">
    <property type="entry name" value="Papain-like_cys_pep_sf"/>
</dbReference>
<feature type="chain" id="PRO_5046608412" description="NlpC/P60 domain-containing protein" evidence="7">
    <location>
        <begin position="26"/>
        <end position="605"/>
    </location>
</feature>
<dbReference type="Gene3D" id="3.30.1380.10">
    <property type="match status" value="1"/>
</dbReference>
<dbReference type="SUPFAM" id="SSF54001">
    <property type="entry name" value="Cysteine proteinases"/>
    <property type="match status" value="1"/>
</dbReference>
<evidence type="ECO:0000313" key="9">
    <source>
        <dbReference type="EMBL" id="GAA1156841.1"/>
    </source>
</evidence>
<evidence type="ECO:0000259" key="8">
    <source>
        <dbReference type="PROSITE" id="PS51935"/>
    </source>
</evidence>
<evidence type="ECO:0000256" key="5">
    <source>
        <dbReference type="ARBA" id="ARBA00022807"/>
    </source>
</evidence>
<dbReference type="EMBL" id="BAAAJE010000023">
    <property type="protein sequence ID" value="GAA1156841.1"/>
    <property type="molecule type" value="Genomic_DNA"/>
</dbReference>
<protein>
    <recommendedName>
        <fullName evidence="8">NlpC/P60 domain-containing protein</fullName>
    </recommendedName>
</protein>
<keyword evidence="10" id="KW-1185">Reference proteome</keyword>
<dbReference type="Pfam" id="PF01551">
    <property type="entry name" value="Peptidase_M23"/>
    <property type="match status" value="1"/>
</dbReference>
<dbReference type="RefSeq" id="WP_343909251.1">
    <property type="nucleotide sequence ID" value="NZ_BAAAJE010000023.1"/>
</dbReference>
<reference evidence="9 10" key="1">
    <citation type="journal article" date="2019" name="Int. J. Syst. Evol. Microbiol.">
        <title>The Global Catalogue of Microorganisms (GCM) 10K type strain sequencing project: providing services to taxonomists for standard genome sequencing and annotation.</title>
        <authorList>
            <consortium name="The Broad Institute Genomics Platform"/>
            <consortium name="The Broad Institute Genome Sequencing Center for Infectious Disease"/>
            <person name="Wu L."/>
            <person name="Ma J."/>
        </authorList>
    </citation>
    <scope>NUCLEOTIDE SEQUENCE [LARGE SCALE GENOMIC DNA]</scope>
    <source>
        <strain evidence="9 10">JCM 11813</strain>
    </source>
</reference>
<feature type="domain" description="NlpC/P60" evidence="8">
    <location>
        <begin position="242"/>
        <end position="366"/>
    </location>
</feature>
<dbReference type="Gene3D" id="3.90.1720.10">
    <property type="entry name" value="endopeptidase domain like (from Nostoc punctiforme)"/>
    <property type="match status" value="1"/>
</dbReference>
<evidence type="ECO:0000256" key="4">
    <source>
        <dbReference type="ARBA" id="ARBA00022801"/>
    </source>
</evidence>
<name>A0ABN1UKW7_9ACTN</name>
<proteinExistence type="inferred from homology"/>
<dbReference type="PROSITE" id="PS51935">
    <property type="entry name" value="NLPC_P60"/>
    <property type="match status" value="1"/>
</dbReference>
<dbReference type="InterPro" id="IPR050570">
    <property type="entry name" value="Cell_wall_metabolism_enzyme"/>
</dbReference>
<evidence type="ECO:0000256" key="3">
    <source>
        <dbReference type="ARBA" id="ARBA00022729"/>
    </source>
</evidence>
<organism evidence="9 10">
    <name type="scientific">Nocardioides aquiterrae</name>
    <dbReference type="NCBI Taxonomy" id="203799"/>
    <lineage>
        <taxon>Bacteria</taxon>
        <taxon>Bacillati</taxon>
        <taxon>Actinomycetota</taxon>
        <taxon>Actinomycetes</taxon>
        <taxon>Propionibacteriales</taxon>
        <taxon>Nocardioidaceae</taxon>
        <taxon>Nocardioides</taxon>
    </lineage>
</organism>
<dbReference type="SUPFAM" id="SSF51261">
    <property type="entry name" value="Duplicated hybrid motif"/>
    <property type="match status" value="1"/>
</dbReference>
<keyword evidence="2" id="KW-0645">Protease</keyword>
<feature type="coiled-coil region" evidence="6">
    <location>
        <begin position="121"/>
        <end position="151"/>
    </location>
</feature>
<sequence length="605" mass="61487">MVRRLGAALAVLAALTLAPLSPATAAPVHRAAAQDAVDAARAAYDDARARVTTLSEQSERVTATAETAEAEATRLRERVGDDDGGLTDAIGALLGHTSDLDRAAEAAADAESARALADMVQAALADQIAAAEQARQAWERAERRRVRAEAAFTAGEYADAAIRRAHFLPAYDATGAEDRRNQRALRAWHDYLRGLARAAVVPPAVADLADPTHLPRGLRPARDARNDLAPGIATAGPTTVVSAEAVRAVTEAFRRVGLPEVPGAIAPSAYACGGLVAGAWAGPELAPPADAAGQYRELRGVPTSSVQPGDVVVLGSRRAGLAETGVYVGGHQVVLADPATGVAAVRPLTGDVLGVRRVGIGAGRHAPAPAGGGCGAAIATDTATSGPFGFPVALGSYHLTAGFGDAGSRWSSGEHTGLDFAAPVGTPVVAVGAGTVTVEHPAWAGNLVRIDHGGGVETLYAHLSRVDVTDGQAVAAGEQVGLVGEEGNTSGPHVHLEVRLDGAPYDPAPVLGITAGPPCPATVDGLVLLRCDAAVAFRLLGAEYAAQLGTPPCVVQGDDVALDLCGGAERAGSAESAWLLAHAPAYGWAHPATRAEPWHFEYSGG</sequence>
<dbReference type="InterPro" id="IPR016047">
    <property type="entry name" value="M23ase_b-sheet_dom"/>
</dbReference>
<dbReference type="Proteomes" id="UP001499979">
    <property type="component" value="Unassembled WGS sequence"/>
</dbReference>
<keyword evidence="6" id="KW-0175">Coiled coil</keyword>
<dbReference type="Gene3D" id="2.70.70.10">
    <property type="entry name" value="Glucose Permease (Domain IIA)"/>
    <property type="match status" value="1"/>
</dbReference>
<dbReference type="InterPro" id="IPR011055">
    <property type="entry name" value="Dup_hybrid_motif"/>
</dbReference>
<dbReference type="PANTHER" id="PTHR21666:SF289">
    <property type="entry name" value="L-ALA--D-GLU ENDOPEPTIDASE"/>
    <property type="match status" value="1"/>
</dbReference>
<evidence type="ECO:0000256" key="2">
    <source>
        <dbReference type="ARBA" id="ARBA00022670"/>
    </source>
</evidence>
<accession>A0ABN1UKW7</accession>
<keyword evidence="5" id="KW-0788">Thiol protease</keyword>
<dbReference type="PANTHER" id="PTHR21666">
    <property type="entry name" value="PEPTIDASE-RELATED"/>
    <property type="match status" value="1"/>
</dbReference>
<evidence type="ECO:0000256" key="7">
    <source>
        <dbReference type="SAM" id="SignalP"/>
    </source>
</evidence>
<evidence type="ECO:0000256" key="6">
    <source>
        <dbReference type="SAM" id="Coils"/>
    </source>
</evidence>